<sequence>MWGEDRALSFLKDLIKKLPYERKEVCLHINSQELTRYANNIIHQNVAEENLNLYIRVGEGNKKVAISTSNLEGKSLENLIKDLDTLLKSQPDTEELYLPDPEPIPSYEKKTFDPSPEKRADIVKKLIDKAEKHNLNTFGAISEEIGEIAVVNSKGLESYGTYAYSHGKVMYMGDGSGYQEEIGKDVDSIDYESLSERALQKCIDSKNPQEIDPGIYTVILEPLAVGELLEQIAYFGFSAKAVQEKRSFISLYQGQKIFKDNITIYDNGYDPNGIIFPIDFEGVPKKHVDLIKNGIVMGPVYDTTTAVKEGKNSTGHALPPPSTYPLPFNLFFVAGEKPLSKIISETEKGILVTRFHYVNAFLDPIRVLATGMTRDGTFLIENGKITKPLKNLRFTQSFIEVLSNVEEISKETYLVPNIGFARVPAIKVLAFNFTGKTEF</sequence>
<dbReference type="InterPro" id="IPR035068">
    <property type="entry name" value="TldD/PmbA_N"/>
</dbReference>
<dbReference type="Gene3D" id="3.30.2290.10">
    <property type="entry name" value="PmbA/TldD superfamily"/>
    <property type="match status" value="1"/>
</dbReference>
<protein>
    <submittedName>
        <fullName evidence="3">TldD/PmbA family protein</fullName>
    </submittedName>
</protein>
<dbReference type="InterPro" id="IPR045569">
    <property type="entry name" value="Metalloprtase-TldD/E_C"/>
</dbReference>
<gene>
    <name evidence="3" type="ORF">ENW00_08125</name>
</gene>
<dbReference type="GO" id="GO:0006508">
    <property type="term" value="P:proteolysis"/>
    <property type="evidence" value="ECO:0007669"/>
    <property type="project" value="InterPro"/>
</dbReference>
<dbReference type="InterPro" id="IPR036059">
    <property type="entry name" value="TldD/PmbA_sf"/>
</dbReference>
<dbReference type="AlphaFoldDB" id="A0A7C3MJU0"/>
<dbReference type="Pfam" id="PF19289">
    <property type="entry name" value="PmbA_TldD_3rd"/>
    <property type="match status" value="1"/>
</dbReference>
<dbReference type="EMBL" id="DTIN01000033">
    <property type="protein sequence ID" value="HFX14094.1"/>
    <property type="molecule type" value="Genomic_DNA"/>
</dbReference>
<dbReference type="SUPFAM" id="SSF111283">
    <property type="entry name" value="Putative modulator of DNA gyrase, PmbA/TldD"/>
    <property type="match status" value="1"/>
</dbReference>
<proteinExistence type="predicted"/>
<evidence type="ECO:0000256" key="1">
    <source>
        <dbReference type="SAM" id="MobiDB-lite"/>
    </source>
</evidence>
<dbReference type="GO" id="GO:0008237">
    <property type="term" value="F:metallopeptidase activity"/>
    <property type="evidence" value="ECO:0007669"/>
    <property type="project" value="InterPro"/>
</dbReference>
<comment type="caution">
    <text evidence="3">The sequence shown here is derived from an EMBL/GenBank/DDBJ whole genome shotgun (WGS) entry which is preliminary data.</text>
</comment>
<accession>A0A7C3MJU0</accession>
<name>A0A7C3MJU0_DICTH</name>
<feature type="domain" description="Metalloprotease TldD/E C-terminal" evidence="2">
    <location>
        <begin position="214"/>
        <end position="435"/>
    </location>
</feature>
<feature type="region of interest" description="Disordered" evidence="1">
    <location>
        <begin position="95"/>
        <end position="114"/>
    </location>
</feature>
<reference evidence="3" key="1">
    <citation type="journal article" date="2020" name="mSystems">
        <title>Genome- and Community-Level Interaction Insights into Carbon Utilization and Element Cycling Functions of Hydrothermarchaeota in Hydrothermal Sediment.</title>
        <authorList>
            <person name="Zhou Z."/>
            <person name="Liu Y."/>
            <person name="Xu W."/>
            <person name="Pan J."/>
            <person name="Luo Z.H."/>
            <person name="Li M."/>
        </authorList>
    </citation>
    <scope>NUCLEOTIDE SEQUENCE [LARGE SCALE GENOMIC DNA]</scope>
    <source>
        <strain evidence="3">SpSt-81</strain>
    </source>
</reference>
<dbReference type="PANTHER" id="PTHR43666:SF1">
    <property type="entry name" value="CONSERVED PROTEIN"/>
    <property type="match status" value="1"/>
</dbReference>
<organism evidence="3">
    <name type="scientific">Dictyoglomus thermophilum</name>
    <dbReference type="NCBI Taxonomy" id="14"/>
    <lineage>
        <taxon>Bacteria</taxon>
        <taxon>Pseudomonadati</taxon>
        <taxon>Dictyoglomota</taxon>
        <taxon>Dictyoglomia</taxon>
        <taxon>Dictyoglomales</taxon>
        <taxon>Dictyoglomaceae</taxon>
        <taxon>Dictyoglomus</taxon>
    </lineage>
</organism>
<evidence type="ECO:0000313" key="3">
    <source>
        <dbReference type="EMBL" id="HFX14094.1"/>
    </source>
</evidence>
<evidence type="ECO:0000259" key="2">
    <source>
        <dbReference type="Pfam" id="PF19289"/>
    </source>
</evidence>
<dbReference type="PANTHER" id="PTHR43666">
    <property type="entry name" value="TLDD PROTEIN"/>
    <property type="match status" value="1"/>
</dbReference>